<keyword evidence="3" id="KW-1185">Reference proteome</keyword>
<proteinExistence type="predicted"/>
<organism evidence="2 3">
    <name type="scientific">Portunus trituberculatus</name>
    <name type="common">Swimming crab</name>
    <name type="synonym">Neptunus trituberculatus</name>
    <dbReference type="NCBI Taxonomy" id="210409"/>
    <lineage>
        <taxon>Eukaryota</taxon>
        <taxon>Metazoa</taxon>
        <taxon>Ecdysozoa</taxon>
        <taxon>Arthropoda</taxon>
        <taxon>Crustacea</taxon>
        <taxon>Multicrustacea</taxon>
        <taxon>Malacostraca</taxon>
        <taxon>Eumalacostraca</taxon>
        <taxon>Eucarida</taxon>
        <taxon>Decapoda</taxon>
        <taxon>Pleocyemata</taxon>
        <taxon>Brachyura</taxon>
        <taxon>Eubrachyura</taxon>
        <taxon>Portunoidea</taxon>
        <taxon>Portunidae</taxon>
        <taxon>Portuninae</taxon>
        <taxon>Portunus</taxon>
    </lineage>
</organism>
<reference evidence="2 3" key="1">
    <citation type="submission" date="2019-05" db="EMBL/GenBank/DDBJ databases">
        <title>Another draft genome of Portunus trituberculatus and its Hox gene families provides insights of decapod evolution.</title>
        <authorList>
            <person name="Jeong J.-H."/>
            <person name="Song I."/>
            <person name="Kim S."/>
            <person name="Choi T."/>
            <person name="Kim D."/>
            <person name="Ryu S."/>
            <person name="Kim W."/>
        </authorList>
    </citation>
    <scope>NUCLEOTIDE SEQUENCE [LARGE SCALE GENOMIC DNA]</scope>
    <source>
        <tissue evidence="2">Muscle</tissue>
    </source>
</reference>
<accession>A0A5B7E7S4</accession>
<evidence type="ECO:0000256" key="1">
    <source>
        <dbReference type="SAM" id="MobiDB-lite"/>
    </source>
</evidence>
<dbReference type="EMBL" id="VSRR010002063">
    <property type="protein sequence ID" value="MPC29385.1"/>
    <property type="molecule type" value="Genomic_DNA"/>
</dbReference>
<feature type="region of interest" description="Disordered" evidence="1">
    <location>
        <begin position="85"/>
        <end position="115"/>
    </location>
</feature>
<dbReference type="AlphaFoldDB" id="A0A5B7E7S4"/>
<dbReference type="Proteomes" id="UP000324222">
    <property type="component" value="Unassembled WGS sequence"/>
</dbReference>
<evidence type="ECO:0000313" key="2">
    <source>
        <dbReference type="EMBL" id="MPC29385.1"/>
    </source>
</evidence>
<sequence length="202" mass="23246">MKKRALDTVVFTMEEHMLEKNLSPVCPPGMLLRTKQSSAATWMMAVMEVNMVDCKLRAKYRVAKREAKYTVVNTILSEENRLGKHGSDWAEENQEEDEVREVPPASSSTRFSPPVAPFLENHDDNFGMLVILGREVAIFRNILSLKRERDSTWNHELVVLKKRAIFHAPKSGLGLTRLNGLSVRHLEEGRRAPRWRCPFHPR</sequence>
<gene>
    <name evidence="2" type="ORF">E2C01_022614</name>
</gene>
<feature type="compositionally biased region" description="Acidic residues" evidence="1">
    <location>
        <begin position="89"/>
        <end position="99"/>
    </location>
</feature>
<evidence type="ECO:0000313" key="3">
    <source>
        <dbReference type="Proteomes" id="UP000324222"/>
    </source>
</evidence>
<comment type="caution">
    <text evidence="2">The sequence shown here is derived from an EMBL/GenBank/DDBJ whole genome shotgun (WGS) entry which is preliminary data.</text>
</comment>
<name>A0A5B7E7S4_PORTR</name>
<protein>
    <submittedName>
        <fullName evidence="2">Uncharacterized protein</fullName>
    </submittedName>
</protein>